<name>A0AAW1AI56_9HYME</name>
<dbReference type="EMBL" id="JAWNGG020000017">
    <property type="protein sequence ID" value="KAK9308798.1"/>
    <property type="molecule type" value="Genomic_DNA"/>
</dbReference>
<gene>
    <name evidence="1" type="ORF">QLX08_001390</name>
</gene>
<protein>
    <submittedName>
        <fullName evidence="1">Uncharacterized protein</fullName>
    </submittedName>
</protein>
<comment type="caution">
    <text evidence="1">The sequence shown here is derived from an EMBL/GenBank/DDBJ whole genome shotgun (WGS) entry which is preliminary data.</text>
</comment>
<keyword evidence="2" id="KW-1185">Reference proteome</keyword>
<dbReference type="AlphaFoldDB" id="A0AAW1AI56"/>
<sequence>MSANDCARNEMKLRNLDGRGNKDVVIVKERTEDRENRAGIELLYLFFSLAKDEDPEESDSCIFSAPSEGNCQPFIVLSEDYYHGLRPFQDRMQDVTGNLISSQRLPLRCDAGYQSENYVCRKQNSLSRERSSAKSAQRDVAEYFPSFSELVPFRAGFS</sequence>
<accession>A0AAW1AI56</accession>
<organism evidence="1 2">
    <name type="scientific">Tetragonisca angustula</name>
    <dbReference type="NCBI Taxonomy" id="166442"/>
    <lineage>
        <taxon>Eukaryota</taxon>
        <taxon>Metazoa</taxon>
        <taxon>Ecdysozoa</taxon>
        <taxon>Arthropoda</taxon>
        <taxon>Hexapoda</taxon>
        <taxon>Insecta</taxon>
        <taxon>Pterygota</taxon>
        <taxon>Neoptera</taxon>
        <taxon>Endopterygota</taxon>
        <taxon>Hymenoptera</taxon>
        <taxon>Apocrita</taxon>
        <taxon>Aculeata</taxon>
        <taxon>Apoidea</taxon>
        <taxon>Anthophila</taxon>
        <taxon>Apidae</taxon>
        <taxon>Tetragonisca</taxon>
    </lineage>
</organism>
<evidence type="ECO:0000313" key="1">
    <source>
        <dbReference type="EMBL" id="KAK9308798.1"/>
    </source>
</evidence>
<evidence type="ECO:0000313" key="2">
    <source>
        <dbReference type="Proteomes" id="UP001432146"/>
    </source>
</evidence>
<reference evidence="1 2" key="1">
    <citation type="submission" date="2024-05" db="EMBL/GenBank/DDBJ databases">
        <title>The nuclear and mitochondrial genome assemblies of Tetragonisca angustula (Apidae: Meliponini), a tiny yet remarkable pollinator in the Neotropics.</title>
        <authorList>
            <person name="Ferrari R."/>
            <person name="Ricardo P.C."/>
            <person name="Dias F.C."/>
            <person name="Araujo N.S."/>
            <person name="Soares D.O."/>
            <person name="Zhou Q.-S."/>
            <person name="Zhu C.-D."/>
            <person name="Coutinho L."/>
            <person name="Airas M.C."/>
            <person name="Batista T.M."/>
        </authorList>
    </citation>
    <scope>NUCLEOTIDE SEQUENCE [LARGE SCALE GENOMIC DNA]</scope>
    <source>
        <strain evidence="1">ASF017062</strain>
        <tissue evidence="1">Abdomen</tissue>
    </source>
</reference>
<proteinExistence type="predicted"/>
<dbReference type="Proteomes" id="UP001432146">
    <property type="component" value="Unassembled WGS sequence"/>
</dbReference>